<dbReference type="PIRSF" id="PIRSF003128">
    <property type="entry name" value="RecN"/>
    <property type="match status" value="1"/>
</dbReference>
<evidence type="ECO:0000313" key="13">
    <source>
        <dbReference type="Proteomes" id="UP000289841"/>
    </source>
</evidence>
<evidence type="ECO:0000256" key="1">
    <source>
        <dbReference type="ARBA" id="ARBA00003618"/>
    </source>
</evidence>
<evidence type="ECO:0000256" key="7">
    <source>
        <dbReference type="ARBA" id="ARBA00023204"/>
    </source>
</evidence>
<feature type="domain" description="RecF/RecN/SMC N-terminal" evidence="11">
    <location>
        <begin position="2"/>
        <end position="502"/>
    </location>
</feature>
<evidence type="ECO:0000256" key="3">
    <source>
        <dbReference type="ARBA" id="ARBA00021315"/>
    </source>
</evidence>
<dbReference type="EMBL" id="LR215048">
    <property type="protein sequence ID" value="VEU80612.1"/>
    <property type="molecule type" value="Genomic_DNA"/>
</dbReference>
<organism evidence="12 13">
    <name type="scientific">Haploplasma axanthum</name>
    <name type="common">Acholeplasma axanthum</name>
    <dbReference type="NCBI Taxonomy" id="29552"/>
    <lineage>
        <taxon>Bacteria</taxon>
        <taxon>Bacillati</taxon>
        <taxon>Mycoplasmatota</taxon>
        <taxon>Mollicutes</taxon>
        <taxon>Acholeplasmatales</taxon>
        <taxon>Acholeplasmataceae</taxon>
        <taxon>Haploplasma</taxon>
    </lineage>
</organism>
<dbReference type="AlphaFoldDB" id="A0A449BDV4"/>
<sequence>MIQILKVRDFALIEDIEINFEEGLTVLTGETGAGKSIILESLHLLFAKRSDQEMIRHGKEKAIVSGFFKLKKDLQEQFELPEIIEITREIDSKGRHKITLNGNTVTLQFLKTLTEKIGSIHSQNDTLVLLDPNEYLSFIDLTNIDLINKGLHKYLVLRSNYLDAKKHLENLKQKKNADIEQKEFLEYQLKELKTFKLEKNEKEELELKVEKLKHFDKILVSLKEADYLLHEEIKVDEIYKAAKLIEKISDFDNDYLTSSEKLLNVYYEIDEVKSTINDKLGELDFNENEFNFMQERLYELQKLEDKYKKTIEELIIYQDEISEKISLIDNYDDYIEKYQIKVDKLFSDAYDEAKKLSDLRKKLALNLEKELIKELKDLDLDKSEFKVEFKTHEKEDKILLENGIDNIEFLISLNEGEPIKPLSRVASGGERARFMFALKTIYAKQNNLSLLVLDEIDIGISGKTAAKVATKMSSLSNDIELIVITHLPQVAARANTHYGISKELVNKRMVTSIKKLNYEERVEMIALMLSDESLSHFAVEQAKMLLKK</sequence>
<comment type="similarity">
    <text evidence="2 9">Belongs to the RecN family.</text>
</comment>
<evidence type="ECO:0000256" key="10">
    <source>
        <dbReference type="SAM" id="Coils"/>
    </source>
</evidence>
<evidence type="ECO:0000256" key="6">
    <source>
        <dbReference type="ARBA" id="ARBA00022840"/>
    </source>
</evidence>
<name>A0A449BDV4_HAPAX</name>
<keyword evidence="4" id="KW-0547">Nucleotide-binding</keyword>
<keyword evidence="13" id="KW-1185">Reference proteome</keyword>
<proteinExistence type="inferred from homology"/>
<dbReference type="GO" id="GO:0043590">
    <property type="term" value="C:bacterial nucleoid"/>
    <property type="evidence" value="ECO:0007669"/>
    <property type="project" value="TreeGrafter"/>
</dbReference>
<accession>A0A449BDV4</accession>
<dbReference type="InterPro" id="IPR027417">
    <property type="entry name" value="P-loop_NTPase"/>
</dbReference>
<reference evidence="12 13" key="1">
    <citation type="submission" date="2019-01" db="EMBL/GenBank/DDBJ databases">
        <authorList>
            <consortium name="Pathogen Informatics"/>
        </authorList>
    </citation>
    <scope>NUCLEOTIDE SEQUENCE [LARGE SCALE GENOMIC DNA]</scope>
    <source>
        <strain evidence="12 13">NCTC10138</strain>
    </source>
</reference>
<dbReference type="CDD" id="cd03241">
    <property type="entry name" value="ABC_RecN"/>
    <property type="match status" value="1"/>
</dbReference>
<evidence type="ECO:0000256" key="8">
    <source>
        <dbReference type="ARBA" id="ARBA00033408"/>
    </source>
</evidence>
<dbReference type="RefSeq" id="WP_026390954.1">
    <property type="nucleotide sequence ID" value="NZ_LR215048.1"/>
</dbReference>
<dbReference type="PANTHER" id="PTHR11059">
    <property type="entry name" value="DNA REPAIR PROTEIN RECN"/>
    <property type="match status" value="1"/>
</dbReference>
<gene>
    <name evidence="12" type="primary">recN</name>
    <name evidence="12" type="ORF">NCTC10138_00989</name>
</gene>
<dbReference type="InterPro" id="IPR004604">
    <property type="entry name" value="DNA_recomb/repair_RecN"/>
</dbReference>
<dbReference type="SUPFAM" id="SSF52540">
    <property type="entry name" value="P-loop containing nucleoside triphosphate hydrolases"/>
    <property type="match status" value="1"/>
</dbReference>
<comment type="function">
    <text evidence="1 9">May be involved in recombinational repair of damaged DNA.</text>
</comment>
<evidence type="ECO:0000256" key="4">
    <source>
        <dbReference type="ARBA" id="ARBA00022741"/>
    </source>
</evidence>
<dbReference type="GO" id="GO:0006310">
    <property type="term" value="P:DNA recombination"/>
    <property type="evidence" value="ECO:0007669"/>
    <property type="project" value="InterPro"/>
</dbReference>
<dbReference type="Proteomes" id="UP000289841">
    <property type="component" value="Chromosome"/>
</dbReference>
<keyword evidence="6 12" id="KW-0067">ATP-binding</keyword>
<dbReference type="KEGG" id="aaxa:NCTC10138_00989"/>
<keyword evidence="5 9" id="KW-0227">DNA damage</keyword>
<keyword evidence="7 9" id="KW-0234">DNA repair</keyword>
<dbReference type="OrthoDB" id="9806954at2"/>
<dbReference type="InterPro" id="IPR003395">
    <property type="entry name" value="RecF/RecN/SMC_N"/>
</dbReference>
<evidence type="ECO:0000256" key="2">
    <source>
        <dbReference type="ARBA" id="ARBA00009441"/>
    </source>
</evidence>
<dbReference type="PANTHER" id="PTHR11059:SF0">
    <property type="entry name" value="DNA REPAIR PROTEIN RECN"/>
    <property type="match status" value="1"/>
</dbReference>
<feature type="coiled-coil region" evidence="10">
    <location>
        <begin position="293"/>
        <end position="320"/>
    </location>
</feature>
<dbReference type="GO" id="GO:0009432">
    <property type="term" value="P:SOS response"/>
    <property type="evidence" value="ECO:0007669"/>
    <property type="project" value="TreeGrafter"/>
</dbReference>
<evidence type="ECO:0000313" key="12">
    <source>
        <dbReference type="EMBL" id="VEU80612.1"/>
    </source>
</evidence>
<dbReference type="STRING" id="1278311.GCA_000428705_01531"/>
<evidence type="ECO:0000256" key="9">
    <source>
        <dbReference type="PIRNR" id="PIRNR003128"/>
    </source>
</evidence>
<protein>
    <recommendedName>
        <fullName evidence="3 9">DNA repair protein RecN</fullName>
    </recommendedName>
    <alternativeName>
        <fullName evidence="8 9">Recombination protein N</fullName>
    </alternativeName>
</protein>
<keyword evidence="10" id="KW-0175">Coiled coil</keyword>
<evidence type="ECO:0000256" key="5">
    <source>
        <dbReference type="ARBA" id="ARBA00022763"/>
    </source>
</evidence>
<dbReference type="NCBIfam" id="TIGR00634">
    <property type="entry name" value="recN"/>
    <property type="match status" value="1"/>
</dbReference>
<dbReference type="Gene3D" id="3.40.50.300">
    <property type="entry name" value="P-loop containing nucleotide triphosphate hydrolases"/>
    <property type="match status" value="2"/>
</dbReference>
<dbReference type="Pfam" id="PF02463">
    <property type="entry name" value="SMC_N"/>
    <property type="match status" value="1"/>
</dbReference>
<dbReference type="GO" id="GO:0005524">
    <property type="term" value="F:ATP binding"/>
    <property type="evidence" value="ECO:0007669"/>
    <property type="project" value="UniProtKB-KW"/>
</dbReference>
<evidence type="ECO:0000259" key="11">
    <source>
        <dbReference type="Pfam" id="PF02463"/>
    </source>
</evidence>
<dbReference type="GO" id="GO:0006281">
    <property type="term" value="P:DNA repair"/>
    <property type="evidence" value="ECO:0007669"/>
    <property type="project" value="UniProtKB-KW"/>
</dbReference>